<dbReference type="InterPro" id="IPR032675">
    <property type="entry name" value="LRR_dom_sf"/>
</dbReference>
<comment type="caution">
    <text evidence="1">The sequence shown here is derived from an EMBL/GenBank/DDBJ whole genome shotgun (WGS) entry which is preliminary data.</text>
</comment>
<dbReference type="Gene3D" id="3.80.10.10">
    <property type="entry name" value="Ribonuclease Inhibitor"/>
    <property type="match status" value="2"/>
</dbReference>
<dbReference type="GO" id="GO:0019005">
    <property type="term" value="C:SCF ubiquitin ligase complex"/>
    <property type="evidence" value="ECO:0007669"/>
    <property type="project" value="TreeGrafter"/>
</dbReference>
<gene>
    <name evidence="1" type="ORF">FRUB_02022</name>
</gene>
<dbReference type="GO" id="GO:0004812">
    <property type="term" value="F:aminoacyl-tRNA ligase activity"/>
    <property type="evidence" value="ECO:0007669"/>
    <property type="project" value="UniProtKB-KW"/>
</dbReference>
<keyword evidence="1" id="KW-0030">Aminoacyl-tRNA synthetase</keyword>
<reference evidence="2" key="1">
    <citation type="submission" date="2017-06" db="EMBL/GenBank/DDBJ databases">
        <title>Genome analysis of Fimbriiglobus ruber SP5, the first member of the order Planctomycetales with confirmed chitinolytic capability.</title>
        <authorList>
            <person name="Ravin N.V."/>
            <person name="Rakitin A.L."/>
            <person name="Ivanova A.A."/>
            <person name="Beletsky A.V."/>
            <person name="Kulichevskaya I.S."/>
            <person name="Mardanov A.V."/>
            <person name="Dedysh S.N."/>
        </authorList>
    </citation>
    <scope>NUCLEOTIDE SEQUENCE [LARGE SCALE GENOMIC DNA]</scope>
    <source>
        <strain evidence="2">SP5</strain>
    </source>
</reference>
<evidence type="ECO:0000313" key="2">
    <source>
        <dbReference type="Proteomes" id="UP000214646"/>
    </source>
</evidence>
<evidence type="ECO:0000313" key="1">
    <source>
        <dbReference type="EMBL" id="OWK45691.1"/>
    </source>
</evidence>
<dbReference type="AlphaFoldDB" id="A0A225DWC4"/>
<dbReference type="SUPFAM" id="SSF52047">
    <property type="entry name" value="RNI-like"/>
    <property type="match status" value="1"/>
</dbReference>
<proteinExistence type="predicted"/>
<sequence length="148" mass="15826">MGLQHVVGHTSLQTLSLIGTSVTDTGLKKIEKLTQLTVLTVGGTGTTEASFDTIVKLSELSLLHLGPTLSSNAGLARLAALPKLSKLIFGHSDRLTDDGLEHLVKCQRLKEVSFEETKVTEAGVKKLAAARPDMKITWDGKVIGPKKQ</sequence>
<keyword evidence="1" id="KW-0436">Ligase</keyword>
<dbReference type="Proteomes" id="UP000214646">
    <property type="component" value="Unassembled WGS sequence"/>
</dbReference>
<protein>
    <submittedName>
        <fullName evidence="1">Alanyl-tRNA synthetase</fullName>
    </submittedName>
</protein>
<name>A0A225DWC4_9BACT</name>
<accession>A0A225DWC4</accession>
<dbReference type="PANTHER" id="PTHR13318">
    <property type="entry name" value="PARTNER OF PAIRED, ISOFORM B-RELATED"/>
    <property type="match status" value="1"/>
</dbReference>
<dbReference type="GO" id="GO:0031146">
    <property type="term" value="P:SCF-dependent proteasomal ubiquitin-dependent protein catabolic process"/>
    <property type="evidence" value="ECO:0007669"/>
    <property type="project" value="TreeGrafter"/>
</dbReference>
<keyword evidence="2" id="KW-1185">Reference proteome</keyword>
<dbReference type="EMBL" id="NIDE01000002">
    <property type="protein sequence ID" value="OWK45691.1"/>
    <property type="molecule type" value="Genomic_DNA"/>
</dbReference>
<organism evidence="1 2">
    <name type="scientific">Fimbriiglobus ruber</name>
    <dbReference type="NCBI Taxonomy" id="1908690"/>
    <lineage>
        <taxon>Bacteria</taxon>
        <taxon>Pseudomonadati</taxon>
        <taxon>Planctomycetota</taxon>
        <taxon>Planctomycetia</taxon>
        <taxon>Gemmatales</taxon>
        <taxon>Gemmataceae</taxon>
        <taxon>Fimbriiglobus</taxon>
    </lineage>
</organism>
<dbReference type="PANTHER" id="PTHR13318:SF95">
    <property type="entry name" value="F-BOX PROTEIN YLR352W"/>
    <property type="match status" value="1"/>
</dbReference>